<comment type="subcellular location">
    <subcellularLocation>
        <location evidence="1">Secreted</location>
    </subcellularLocation>
</comment>
<dbReference type="InterPro" id="IPR001534">
    <property type="entry name" value="Transthyretin-like"/>
</dbReference>
<name>A0AAD5QM85_PARTN</name>
<accession>A0AAD5QM85</accession>
<reference evidence="6" key="1">
    <citation type="submission" date="2021-06" db="EMBL/GenBank/DDBJ databases">
        <title>Parelaphostrongylus tenuis whole genome reference sequence.</title>
        <authorList>
            <person name="Garwood T.J."/>
            <person name="Larsen P.A."/>
            <person name="Fountain-Jones N.M."/>
            <person name="Garbe J.R."/>
            <person name="Macchietto M.G."/>
            <person name="Kania S.A."/>
            <person name="Gerhold R.W."/>
            <person name="Richards J.E."/>
            <person name="Wolf T.M."/>
        </authorList>
    </citation>
    <scope>NUCLEOTIDE SEQUENCE</scope>
    <source>
        <strain evidence="6">MNPRO001-30</strain>
        <tissue evidence="6">Meninges</tissue>
    </source>
</reference>
<gene>
    <name evidence="6" type="ORF">KIN20_011109</name>
</gene>
<keyword evidence="7" id="KW-1185">Reference proteome</keyword>
<keyword evidence="4 5" id="KW-0732">Signal</keyword>
<dbReference type="InterPro" id="IPR038479">
    <property type="entry name" value="Transthyretin-like_sf"/>
</dbReference>
<evidence type="ECO:0000313" key="6">
    <source>
        <dbReference type="EMBL" id="KAJ1354235.1"/>
    </source>
</evidence>
<feature type="signal peptide" evidence="5">
    <location>
        <begin position="1"/>
        <end position="17"/>
    </location>
</feature>
<comment type="similarity">
    <text evidence="2">Belongs to the nematode transthyretin-like family.</text>
</comment>
<comment type="caution">
    <text evidence="6">The sequence shown here is derived from an EMBL/GenBank/DDBJ whole genome shotgun (WGS) entry which is preliminary data.</text>
</comment>
<feature type="chain" id="PRO_5042182765" description="Transthyretin-like family protein" evidence="5">
    <location>
        <begin position="18"/>
        <end position="140"/>
    </location>
</feature>
<organism evidence="6 7">
    <name type="scientific">Parelaphostrongylus tenuis</name>
    <name type="common">Meningeal worm</name>
    <dbReference type="NCBI Taxonomy" id="148309"/>
    <lineage>
        <taxon>Eukaryota</taxon>
        <taxon>Metazoa</taxon>
        <taxon>Ecdysozoa</taxon>
        <taxon>Nematoda</taxon>
        <taxon>Chromadorea</taxon>
        <taxon>Rhabditida</taxon>
        <taxon>Rhabditina</taxon>
        <taxon>Rhabditomorpha</taxon>
        <taxon>Strongyloidea</taxon>
        <taxon>Metastrongylidae</taxon>
        <taxon>Parelaphostrongylus</taxon>
    </lineage>
</organism>
<evidence type="ECO:0000256" key="5">
    <source>
        <dbReference type="SAM" id="SignalP"/>
    </source>
</evidence>
<dbReference type="Proteomes" id="UP001196413">
    <property type="component" value="Unassembled WGS sequence"/>
</dbReference>
<dbReference type="AlphaFoldDB" id="A0AAD5QM85"/>
<dbReference type="PANTHER" id="PTHR21700:SF24">
    <property type="entry name" value="TRANSTHYRETIN-LIKE FAMILY PROTEIN"/>
    <property type="match status" value="1"/>
</dbReference>
<proteinExistence type="inferred from homology"/>
<evidence type="ECO:0000256" key="2">
    <source>
        <dbReference type="ARBA" id="ARBA00010112"/>
    </source>
</evidence>
<evidence type="ECO:0000256" key="1">
    <source>
        <dbReference type="ARBA" id="ARBA00004613"/>
    </source>
</evidence>
<dbReference type="EMBL" id="JAHQIW010001998">
    <property type="protein sequence ID" value="KAJ1354235.1"/>
    <property type="molecule type" value="Genomic_DNA"/>
</dbReference>
<dbReference type="GO" id="GO:0009986">
    <property type="term" value="C:cell surface"/>
    <property type="evidence" value="ECO:0007669"/>
    <property type="project" value="InterPro"/>
</dbReference>
<keyword evidence="3" id="KW-0964">Secreted</keyword>
<evidence type="ECO:0000256" key="3">
    <source>
        <dbReference type="ARBA" id="ARBA00022525"/>
    </source>
</evidence>
<sequence>MILLAVIFLTSVGCSDALFGIGTTQSVAVQGRLECNGKPASNVKLKLYEKEAILDVLMAEGRTNQTGGFRLSGHKTEISTIDPKLNVYHRCNYGGICYRKFGITIPDEFVSEGKTPSKTFDIGIINLANRFTGETTDCIN</sequence>
<dbReference type="Gene3D" id="2.60.40.3330">
    <property type="match status" value="1"/>
</dbReference>
<evidence type="ECO:0000313" key="7">
    <source>
        <dbReference type="Proteomes" id="UP001196413"/>
    </source>
</evidence>
<evidence type="ECO:0000256" key="4">
    <source>
        <dbReference type="ARBA" id="ARBA00022729"/>
    </source>
</evidence>
<dbReference type="PANTHER" id="PTHR21700">
    <property type="entry name" value="TRANSTHYRETIN-LIKE FAMILY PROTEIN-RELATED"/>
    <property type="match status" value="1"/>
</dbReference>
<evidence type="ECO:0008006" key="8">
    <source>
        <dbReference type="Google" id="ProtNLM"/>
    </source>
</evidence>
<dbReference type="Pfam" id="PF01060">
    <property type="entry name" value="TTR-52"/>
    <property type="match status" value="1"/>
</dbReference>
<protein>
    <recommendedName>
        <fullName evidence="8">Transthyretin-like family protein</fullName>
    </recommendedName>
</protein>
<dbReference type="GO" id="GO:0005576">
    <property type="term" value="C:extracellular region"/>
    <property type="evidence" value="ECO:0007669"/>
    <property type="project" value="UniProtKB-SubCell"/>
</dbReference>